<dbReference type="EMBL" id="HG793127">
    <property type="protein sequence ID" value="CDK26799.1"/>
    <property type="molecule type" value="Genomic_DNA"/>
</dbReference>
<evidence type="ECO:0000256" key="5">
    <source>
        <dbReference type="ARBA" id="ARBA00023163"/>
    </source>
</evidence>
<dbReference type="AlphaFoldDB" id="W6MJT5"/>
<evidence type="ECO:0000259" key="8">
    <source>
        <dbReference type="PROSITE" id="PS50048"/>
    </source>
</evidence>
<reference evidence="9" key="1">
    <citation type="submission" date="2013-12" db="EMBL/GenBank/DDBJ databases">
        <authorList>
            <person name="Genoscope - CEA"/>
        </authorList>
    </citation>
    <scope>NUCLEOTIDE SEQUENCE</scope>
    <source>
        <strain evidence="9">CBS 1993</strain>
    </source>
</reference>
<keyword evidence="2" id="KW-0862">Zinc</keyword>
<feature type="compositionally biased region" description="Polar residues" evidence="7">
    <location>
        <begin position="132"/>
        <end position="144"/>
    </location>
</feature>
<evidence type="ECO:0000256" key="6">
    <source>
        <dbReference type="ARBA" id="ARBA00023242"/>
    </source>
</evidence>
<feature type="compositionally biased region" description="Basic and acidic residues" evidence="7">
    <location>
        <begin position="310"/>
        <end position="321"/>
    </location>
</feature>
<reference evidence="9" key="2">
    <citation type="submission" date="2014-02" db="EMBL/GenBank/DDBJ databases">
        <title>Complete DNA sequence of /Kuraishia capsulata/ illustrates novel genomic features among budding yeasts (/Saccharomycotina/).</title>
        <authorList>
            <person name="Morales L."/>
            <person name="Noel B."/>
            <person name="Porcel B."/>
            <person name="Marcet-Houben M."/>
            <person name="Hullo M-F."/>
            <person name="Sacerdot C."/>
            <person name="Tekaia F."/>
            <person name="Leh-Louis V."/>
            <person name="Despons L."/>
            <person name="Khanna V."/>
            <person name="Aury J-M."/>
            <person name="Barbe V."/>
            <person name="Couloux A."/>
            <person name="Labadie K."/>
            <person name="Pelletier E."/>
            <person name="Souciet J-L."/>
            <person name="Boekhout T."/>
            <person name="Gabaldon T."/>
            <person name="Wincker P."/>
            <person name="Dujon B."/>
        </authorList>
    </citation>
    <scope>NUCLEOTIDE SEQUENCE</scope>
    <source>
        <strain evidence="9">CBS 1993</strain>
    </source>
</reference>
<organism evidence="9 10">
    <name type="scientific">Kuraishia capsulata CBS 1993</name>
    <dbReference type="NCBI Taxonomy" id="1382522"/>
    <lineage>
        <taxon>Eukaryota</taxon>
        <taxon>Fungi</taxon>
        <taxon>Dikarya</taxon>
        <taxon>Ascomycota</taxon>
        <taxon>Saccharomycotina</taxon>
        <taxon>Pichiomycetes</taxon>
        <taxon>Pichiales</taxon>
        <taxon>Pichiaceae</taxon>
        <taxon>Kuraishia</taxon>
    </lineage>
</organism>
<feature type="region of interest" description="Disordered" evidence="7">
    <location>
        <begin position="21"/>
        <end position="47"/>
    </location>
</feature>
<dbReference type="RefSeq" id="XP_022458797.1">
    <property type="nucleotide sequence ID" value="XM_022603054.1"/>
</dbReference>
<dbReference type="Pfam" id="PF00172">
    <property type="entry name" value="Zn_clus"/>
    <property type="match status" value="1"/>
</dbReference>
<evidence type="ECO:0000256" key="1">
    <source>
        <dbReference type="ARBA" id="ARBA00022723"/>
    </source>
</evidence>
<dbReference type="InterPro" id="IPR001138">
    <property type="entry name" value="Zn2Cys6_DnaBD"/>
</dbReference>
<dbReference type="PANTHER" id="PTHR36206">
    <property type="entry name" value="ASPERCRYPTIN BIOSYNTHESIS CLUSTER-SPECIFIC TRANSCRIPTION REGULATOR ATNN-RELATED"/>
    <property type="match status" value="1"/>
</dbReference>
<dbReference type="PROSITE" id="PS00463">
    <property type="entry name" value="ZN2_CY6_FUNGAL_1"/>
    <property type="match status" value="1"/>
</dbReference>
<name>W6MJT5_9ASCO</name>
<evidence type="ECO:0000256" key="7">
    <source>
        <dbReference type="SAM" id="MobiDB-lite"/>
    </source>
</evidence>
<keyword evidence="4" id="KW-0238">DNA-binding</keyword>
<dbReference type="GeneID" id="34520185"/>
<dbReference type="GO" id="GO:0000981">
    <property type="term" value="F:DNA-binding transcription factor activity, RNA polymerase II-specific"/>
    <property type="evidence" value="ECO:0007669"/>
    <property type="project" value="InterPro"/>
</dbReference>
<feature type="compositionally biased region" description="Polar residues" evidence="7">
    <location>
        <begin position="295"/>
        <end position="308"/>
    </location>
</feature>
<dbReference type="InterPro" id="IPR036864">
    <property type="entry name" value="Zn2-C6_fun-type_DNA-bd_sf"/>
</dbReference>
<dbReference type="Gene3D" id="4.10.240.10">
    <property type="entry name" value="Zn(2)-C6 fungal-type DNA-binding domain"/>
    <property type="match status" value="1"/>
</dbReference>
<gene>
    <name evidence="9" type="ORF">KUCA_T00002773001</name>
</gene>
<keyword evidence="1" id="KW-0479">Metal-binding</keyword>
<dbReference type="CDD" id="cd00067">
    <property type="entry name" value="GAL4"/>
    <property type="match status" value="1"/>
</dbReference>
<protein>
    <recommendedName>
        <fullName evidence="8">Zn(2)-C6 fungal-type domain-containing protein</fullName>
    </recommendedName>
</protein>
<dbReference type="PROSITE" id="PS50048">
    <property type="entry name" value="ZN2_CY6_FUNGAL_2"/>
    <property type="match status" value="1"/>
</dbReference>
<feature type="region of interest" description="Disordered" evidence="7">
    <location>
        <begin position="270"/>
        <end position="364"/>
    </location>
</feature>
<keyword evidence="3" id="KW-0805">Transcription regulation</keyword>
<dbReference type="SMART" id="SM00066">
    <property type="entry name" value="GAL4"/>
    <property type="match status" value="1"/>
</dbReference>
<proteinExistence type="predicted"/>
<sequence length="364" mass="41073">MTNQWSFEKVTLPPISSITSFEESWSSPTHNSDPMKQLQRTNSAGSATTISTAIPTTPQHLLPQSQVYHPQPQLHRMESQPRISPPLMSLQASTQQSPRLHSQQINTQQHMMPLNPQMRSPLAFNTHQMVPVSNQANSPRNDPSQLPPQQQQQQLQLIAIDPRFPVQYHPHQGHPQGHPVALSHPHHPMEIPLYYPPPDMYVPYGQQYLPRELGFPERRPVVRRRTRTGCLTCRKRRVKCDERKPFCYNCERSRKVCSGYENPAFVKFKSKRGKKDDSNSTSSIDSIANSNDGSENNSFTASPENTNVEPRIDSDKKERENAQAGSGSSSNTKVQDVKEADTGISDRQADPGQHLPPKVGFLVN</sequence>
<feature type="compositionally biased region" description="Polar residues" evidence="7">
    <location>
        <begin position="28"/>
        <end position="45"/>
    </location>
</feature>
<keyword evidence="6" id="KW-0539">Nucleus</keyword>
<feature type="compositionally biased region" description="Polar residues" evidence="7">
    <location>
        <begin position="323"/>
        <end position="334"/>
    </location>
</feature>
<dbReference type="SUPFAM" id="SSF57701">
    <property type="entry name" value="Zn2/Cys6 DNA-binding domain"/>
    <property type="match status" value="1"/>
</dbReference>
<dbReference type="Proteomes" id="UP000019384">
    <property type="component" value="Unassembled WGS sequence"/>
</dbReference>
<dbReference type="STRING" id="1382522.W6MJT5"/>
<dbReference type="PANTHER" id="PTHR36206:SF13">
    <property type="entry name" value="TRANSCRIPTIONAL REGULATORY PROTEIN MOC3"/>
    <property type="match status" value="1"/>
</dbReference>
<feature type="compositionally biased region" description="Low complexity" evidence="7">
    <location>
        <begin position="279"/>
        <end position="294"/>
    </location>
</feature>
<dbReference type="GO" id="GO:0003677">
    <property type="term" value="F:DNA binding"/>
    <property type="evidence" value="ECO:0007669"/>
    <property type="project" value="UniProtKB-KW"/>
</dbReference>
<dbReference type="GO" id="GO:0008270">
    <property type="term" value="F:zinc ion binding"/>
    <property type="evidence" value="ECO:0007669"/>
    <property type="project" value="InterPro"/>
</dbReference>
<evidence type="ECO:0000256" key="4">
    <source>
        <dbReference type="ARBA" id="ARBA00023125"/>
    </source>
</evidence>
<keyword evidence="10" id="KW-1185">Reference proteome</keyword>
<keyword evidence="5" id="KW-0804">Transcription</keyword>
<evidence type="ECO:0000256" key="3">
    <source>
        <dbReference type="ARBA" id="ARBA00023015"/>
    </source>
</evidence>
<feature type="region of interest" description="Disordered" evidence="7">
    <location>
        <begin position="132"/>
        <end position="153"/>
    </location>
</feature>
<dbReference type="OrthoDB" id="4097092at2759"/>
<evidence type="ECO:0000313" key="10">
    <source>
        <dbReference type="Proteomes" id="UP000019384"/>
    </source>
</evidence>
<evidence type="ECO:0000256" key="2">
    <source>
        <dbReference type="ARBA" id="ARBA00022833"/>
    </source>
</evidence>
<dbReference type="HOGENOM" id="CLU_760895_0_0_1"/>
<evidence type="ECO:0000313" key="9">
    <source>
        <dbReference type="EMBL" id="CDK26799.1"/>
    </source>
</evidence>
<accession>W6MJT5</accession>
<feature type="domain" description="Zn(2)-C6 fungal-type" evidence="8">
    <location>
        <begin position="229"/>
        <end position="258"/>
    </location>
</feature>
<dbReference type="InterPro" id="IPR052360">
    <property type="entry name" value="Transcr_Regulatory_Proteins"/>
</dbReference>